<gene>
    <name evidence="4" type="primary">ycgR</name>
    <name evidence="7" type="ORF">ACFOW7_08960</name>
</gene>
<evidence type="ECO:0000256" key="2">
    <source>
        <dbReference type="ARBA" id="ARBA00022741"/>
    </source>
</evidence>
<dbReference type="InterPro" id="IPR009875">
    <property type="entry name" value="PilZ_domain"/>
</dbReference>
<keyword evidence="8" id="KW-1185">Reference proteome</keyword>
<dbReference type="RefSeq" id="WP_378163278.1">
    <property type="nucleotide sequence ID" value="NZ_JBHSBU010000001.1"/>
</dbReference>
<sequence length="255" mass="28867">MADTNDQQAIALIPEGVDVSAYLLRTPLEIGYVLRTMAQKSELFTVYFDHGHNSMLTTLLDADSKAMRFWFDVSSSDAINRSLLRADRVVFAAAPEGVKVQFVLDGNIEFDEFEGQKAFVADFPADMIKLQRREFFRLETPVGKPLVCKLPHPSGRALDLTLHDISIGGIGLWYPGNAPNVEILDIFHNCQIDLATFGLISVSLEIRAKRRVTQRNGSTLTMLGCRFVNLPRQTENILQRYMAQLERERHQLLRK</sequence>
<proteinExistence type="inferred from homology"/>
<keyword evidence="1 4" id="KW-0973">c-di-GMP</keyword>
<protein>
    <recommendedName>
        <fullName evidence="4">Flagellar brake protein YcgR</fullName>
    </recommendedName>
    <alternativeName>
        <fullName evidence="4">Cyclic di-GMP binding protein YcgR</fullName>
    </alternativeName>
</protein>
<comment type="subunit">
    <text evidence="4">Monomer. Interacts with the flagellar basal bodies.</text>
</comment>
<keyword evidence="7" id="KW-0282">Flagellum</keyword>
<accession>A0ABV8MRF1</accession>
<evidence type="ECO:0000259" key="6">
    <source>
        <dbReference type="Pfam" id="PF07317"/>
    </source>
</evidence>
<name>A0ABV8MRF1_9NEIS</name>
<comment type="similarity">
    <text evidence="4">Belongs to the YcgR family.</text>
</comment>
<keyword evidence="7" id="KW-0969">Cilium</keyword>
<feature type="domain" description="Type III secretion system flagellar brake protein YcgR PilZN" evidence="6">
    <location>
        <begin position="22"/>
        <end position="128"/>
    </location>
</feature>
<organism evidence="7 8">
    <name type="scientific">Chitinimonas lacunae</name>
    <dbReference type="NCBI Taxonomy" id="1963018"/>
    <lineage>
        <taxon>Bacteria</taxon>
        <taxon>Pseudomonadati</taxon>
        <taxon>Pseudomonadota</taxon>
        <taxon>Betaproteobacteria</taxon>
        <taxon>Neisseriales</taxon>
        <taxon>Chitinibacteraceae</taxon>
        <taxon>Chitinimonas</taxon>
    </lineage>
</organism>
<dbReference type="InterPro" id="IPR023787">
    <property type="entry name" value="T3SS_YcgR"/>
</dbReference>
<dbReference type="Proteomes" id="UP001595791">
    <property type="component" value="Unassembled WGS sequence"/>
</dbReference>
<dbReference type="Gene3D" id="2.40.10.220">
    <property type="entry name" value="predicted glycosyltransferase like domains"/>
    <property type="match status" value="1"/>
</dbReference>
<comment type="subcellular location">
    <subcellularLocation>
        <location evidence="4">Bacterial flagellum basal body</location>
    </subcellularLocation>
</comment>
<dbReference type="EMBL" id="JBHSBU010000001">
    <property type="protein sequence ID" value="MFC4159481.1"/>
    <property type="molecule type" value="Genomic_DNA"/>
</dbReference>
<reference evidence="8" key="1">
    <citation type="journal article" date="2019" name="Int. J. Syst. Evol. Microbiol.">
        <title>The Global Catalogue of Microorganisms (GCM) 10K type strain sequencing project: providing services to taxonomists for standard genome sequencing and annotation.</title>
        <authorList>
            <consortium name="The Broad Institute Genomics Platform"/>
            <consortium name="The Broad Institute Genome Sequencing Center for Infectious Disease"/>
            <person name="Wu L."/>
            <person name="Ma J."/>
        </authorList>
    </citation>
    <scope>NUCLEOTIDE SEQUENCE [LARGE SCALE GENOMIC DNA]</scope>
    <source>
        <strain evidence="8">LMG 29894</strain>
    </source>
</reference>
<keyword evidence="7" id="KW-0966">Cell projection</keyword>
<evidence type="ECO:0000256" key="1">
    <source>
        <dbReference type="ARBA" id="ARBA00022636"/>
    </source>
</evidence>
<dbReference type="Pfam" id="PF07317">
    <property type="entry name" value="PilZN"/>
    <property type="match status" value="1"/>
</dbReference>
<keyword evidence="2 4" id="KW-0547">Nucleotide-binding</keyword>
<dbReference type="HAMAP" id="MF_01457">
    <property type="entry name" value="YcgR"/>
    <property type="match status" value="1"/>
</dbReference>
<dbReference type="InterPro" id="IPR012349">
    <property type="entry name" value="Split_barrel_FMN-bd"/>
</dbReference>
<feature type="domain" description="PilZ" evidence="5">
    <location>
        <begin position="131"/>
        <end position="244"/>
    </location>
</feature>
<dbReference type="Pfam" id="PF07238">
    <property type="entry name" value="PilZ"/>
    <property type="match status" value="1"/>
</dbReference>
<evidence type="ECO:0000256" key="4">
    <source>
        <dbReference type="HAMAP-Rule" id="MF_01457"/>
    </source>
</evidence>
<comment type="caution">
    <text evidence="7">The sequence shown here is derived from an EMBL/GenBank/DDBJ whole genome shotgun (WGS) entry which is preliminary data.</text>
</comment>
<evidence type="ECO:0000256" key="3">
    <source>
        <dbReference type="ARBA" id="ARBA00023143"/>
    </source>
</evidence>
<evidence type="ECO:0000313" key="7">
    <source>
        <dbReference type="EMBL" id="MFC4159481.1"/>
    </source>
</evidence>
<keyword evidence="3 4" id="KW-0975">Bacterial flagellum</keyword>
<comment type="function">
    <text evidence="4">Acts as a flagellar brake, regulating swimming and swarming in a bis-(3'-5') cyclic diguanylic acid (c-di-GMP)-dependent manner. Binds 1 c-di-GMP dimer per subunit. Increasing levels of c-di-GMP lead to decreased motility.</text>
</comment>
<dbReference type="InterPro" id="IPR009926">
    <property type="entry name" value="T3SS_YcgR_PilZN"/>
</dbReference>
<evidence type="ECO:0000313" key="8">
    <source>
        <dbReference type="Proteomes" id="UP001595791"/>
    </source>
</evidence>
<evidence type="ECO:0000259" key="5">
    <source>
        <dbReference type="Pfam" id="PF07238"/>
    </source>
</evidence>
<dbReference type="Gene3D" id="2.30.110.10">
    <property type="entry name" value="Electron Transport, Fmn-binding Protein, Chain A"/>
    <property type="match status" value="1"/>
</dbReference>